<dbReference type="OrthoDB" id="9813328at2"/>
<dbReference type="GO" id="GO:0005829">
    <property type="term" value="C:cytosol"/>
    <property type="evidence" value="ECO:0007669"/>
    <property type="project" value="TreeGrafter"/>
</dbReference>
<dbReference type="GO" id="GO:0003677">
    <property type="term" value="F:DNA binding"/>
    <property type="evidence" value="ECO:0007669"/>
    <property type="project" value="InterPro"/>
</dbReference>
<accession>A0A544QZ10</accession>
<name>A0A544QZ10_9FIRM</name>
<evidence type="ECO:0000256" key="1">
    <source>
        <dbReference type="ARBA" id="ARBA00022839"/>
    </source>
</evidence>
<keyword evidence="4" id="KW-1185">Reference proteome</keyword>
<proteinExistence type="predicted"/>
<dbReference type="NCBIfam" id="TIGR00573">
    <property type="entry name" value="dnaq"/>
    <property type="match status" value="1"/>
</dbReference>
<feature type="domain" description="Exonuclease" evidence="2">
    <location>
        <begin position="10"/>
        <end position="177"/>
    </location>
</feature>
<keyword evidence="1 3" id="KW-0269">Exonuclease</keyword>
<sequence>MEQISMLDEKFIVVDIETTGLDPFDGCEIIEIGATEILNGEIVRNHNRLIKPEKEIPEFITGLTNISNEMVENEPTINEVLPKFRKYIGDTTLIAHNAKFDIKFLNYYLRKLGLKEITNYMCTLEMLKRVSSYKGKNKKLATACEYYGIENKNAHRASSDTFATAQLFLKIRDRVDL</sequence>
<dbReference type="GO" id="GO:0008408">
    <property type="term" value="F:3'-5' exonuclease activity"/>
    <property type="evidence" value="ECO:0007669"/>
    <property type="project" value="TreeGrafter"/>
</dbReference>
<dbReference type="InterPro" id="IPR006054">
    <property type="entry name" value="DnaQ"/>
</dbReference>
<evidence type="ECO:0000259" key="2">
    <source>
        <dbReference type="SMART" id="SM00479"/>
    </source>
</evidence>
<dbReference type="Proteomes" id="UP000317863">
    <property type="component" value="Unassembled WGS sequence"/>
</dbReference>
<dbReference type="SMART" id="SM00479">
    <property type="entry name" value="EXOIII"/>
    <property type="match status" value="1"/>
</dbReference>
<dbReference type="PANTHER" id="PTHR30231">
    <property type="entry name" value="DNA POLYMERASE III SUBUNIT EPSILON"/>
    <property type="match status" value="1"/>
</dbReference>
<keyword evidence="1 3" id="KW-0378">Hydrolase</keyword>
<protein>
    <submittedName>
        <fullName evidence="3">3'-5' exonuclease</fullName>
    </submittedName>
</protein>
<dbReference type="FunFam" id="3.30.420.10:FF:000045">
    <property type="entry name" value="3'-5' exonuclease DinG"/>
    <property type="match status" value="1"/>
</dbReference>
<reference evidence="3 4" key="1">
    <citation type="submission" date="2019-02" db="EMBL/GenBank/DDBJ databases">
        <title>Peptostreptococcaceae bacterium ZHW00191 nov., a new bacterium isolated from the human gut.</title>
        <authorList>
            <person name="Zhou H.-W."/>
            <person name="Chen X.-J."/>
        </authorList>
    </citation>
    <scope>NUCLEOTIDE SEQUENCE [LARGE SCALE GENOMIC DNA]</scope>
    <source>
        <strain evidence="3 4">ZHW00191</strain>
    </source>
</reference>
<dbReference type="Gene3D" id="3.30.420.10">
    <property type="entry name" value="Ribonuclease H-like superfamily/Ribonuclease H"/>
    <property type="match status" value="1"/>
</dbReference>
<organism evidence="3 4">
    <name type="scientific">Peptacetobacter hominis</name>
    <dbReference type="NCBI Taxonomy" id="2743610"/>
    <lineage>
        <taxon>Bacteria</taxon>
        <taxon>Bacillati</taxon>
        <taxon>Bacillota</taxon>
        <taxon>Clostridia</taxon>
        <taxon>Peptostreptococcales</taxon>
        <taxon>Peptostreptococcaceae</taxon>
        <taxon>Peptacetobacter</taxon>
    </lineage>
</organism>
<keyword evidence="1 3" id="KW-0540">Nuclease</keyword>
<dbReference type="Pfam" id="PF00929">
    <property type="entry name" value="RNase_T"/>
    <property type="match status" value="1"/>
</dbReference>
<dbReference type="PANTHER" id="PTHR30231:SF41">
    <property type="entry name" value="DNA POLYMERASE III SUBUNIT EPSILON"/>
    <property type="match status" value="1"/>
</dbReference>
<dbReference type="InterPro" id="IPR013520">
    <property type="entry name" value="Ribonucl_H"/>
</dbReference>
<dbReference type="EMBL" id="SGJB01000001">
    <property type="protein sequence ID" value="TQQ85875.1"/>
    <property type="molecule type" value="Genomic_DNA"/>
</dbReference>
<dbReference type="CDD" id="cd06127">
    <property type="entry name" value="DEDDh"/>
    <property type="match status" value="1"/>
</dbReference>
<gene>
    <name evidence="3" type="ORF">EXD82_00770</name>
</gene>
<dbReference type="AlphaFoldDB" id="A0A544QZ10"/>
<evidence type="ECO:0000313" key="4">
    <source>
        <dbReference type="Proteomes" id="UP000317863"/>
    </source>
</evidence>
<dbReference type="GO" id="GO:0003887">
    <property type="term" value="F:DNA-directed DNA polymerase activity"/>
    <property type="evidence" value="ECO:0007669"/>
    <property type="project" value="InterPro"/>
</dbReference>
<dbReference type="SUPFAM" id="SSF53098">
    <property type="entry name" value="Ribonuclease H-like"/>
    <property type="match status" value="1"/>
</dbReference>
<dbReference type="InterPro" id="IPR012337">
    <property type="entry name" value="RNaseH-like_sf"/>
</dbReference>
<dbReference type="InterPro" id="IPR036397">
    <property type="entry name" value="RNaseH_sf"/>
</dbReference>
<dbReference type="RefSeq" id="WP_142535003.1">
    <property type="nucleotide sequence ID" value="NZ_SGJB01000001.1"/>
</dbReference>
<evidence type="ECO:0000313" key="3">
    <source>
        <dbReference type="EMBL" id="TQQ85875.1"/>
    </source>
</evidence>
<comment type="caution">
    <text evidence="3">The sequence shown here is derived from an EMBL/GenBank/DDBJ whole genome shotgun (WGS) entry which is preliminary data.</text>
</comment>
<dbReference type="GO" id="GO:0045004">
    <property type="term" value="P:DNA replication proofreading"/>
    <property type="evidence" value="ECO:0007669"/>
    <property type="project" value="TreeGrafter"/>
</dbReference>